<keyword evidence="2" id="KW-1185">Reference proteome</keyword>
<evidence type="ECO:0000313" key="1">
    <source>
        <dbReference type="EMBL" id="EER04468.1"/>
    </source>
</evidence>
<evidence type="ECO:0000313" key="2">
    <source>
        <dbReference type="Proteomes" id="UP000007800"/>
    </source>
</evidence>
<dbReference type="AlphaFoldDB" id="C5LFM6"/>
<reference evidence="1 2" key="1">
    <citation type="submission" date="2008-07" db="EMBL/GenBank/DDBJ databases">
        <authorList>
            <person name="El-Sayed N."/>
            <person name="Caler E."/>
            <person name="Inman J."/>
            <person name="Amedeo P."/>
            <person name="Hass B."/>
            <person name="Wortman J."/>
        </authorList>
    </citation>
    <scope>NUCLEOTIDE SEQUENCE [LARGE SCALE GENOMIC DNA]</scope>
    <source>
        <strain evidence="2">ATCC 50983 / TXsc</strain>
    </source>
</reference>
<accession>C5LFM6</accession>
<dbReference type="Proteomes" id="UP000007800">
    <property type="component" value="Unassembled WGS sequence"/>
</dbReference>
<dbReference type="EMBL" id="GG681545">
    <property type="protein sequence ID" value="EER04468.1"/>
    <property type="molecule type" value="Genomic_DNA"/>
</dbReference>
<dbReference type="GeneID" id="9037326"/>
<organism evidence="2">
    <name type="scientific">Perkinsus marinus (strain ATCC 50983 / TXsc)</name>
    <dbReference type="NCBI Taxonomy" id="423536"/>
    <lineage>
        <taxon>Eukaryota</taxon>
        <taxon>Sar</taxon>
        <taxon>Alveolata</taxon>
        <taxon>Perkinsozoa</taxon>
        <taxon>Perkinsea</taxon>
        <taxon>Perkinsida</taxon>
        <taxon>Perkinsidae</taxon>
        <taxon>Perkinsus</taxon>
    </lineage>
</organism>
<protein>
    <submittedName>
        <fullName evidence="1">Uncharacterized protein</fullName>
    </submittedName>
</protein>
<dbReference type="OrthoDB" id="417481at2759"/>
<name>C5LFM6_PERM5</name>
<feature type="non-terminal residue" evidence="1">
    <location>
        <position position="97"/>
    </location>
</feature>
<sequence>MPGMEINFRNTFLEVSPKLCASMPRPQTMPNLIEQLGMSDPTYVEDLEFDTEFDTQDGVGLLDEAHMENDAGVMYGGALYDANSFRDACQTLLSVNT</sequence>
<proteinExistence type="predicted"/>
<gene>
    <name evidence="1" type="ORF">Pmar_PMAR022893</name>
</gene>
<dbReference type="InParanoid" id="C5LFM6"/>
<dbReference type="RefSeq" id="XP_002772652.1">
    <property type="nucleotide sequence ID" value="XM_002772606.1"/>
</dbReference>